<evidence type="ECO:0000313" key="2">
    <source>
        <dbReference type="EMBL" id="JAH70323.1"/>
    </source>
</evidence>
<feature type="signal peptide" evidence="1">
    <location>
        <begin position="1"/>
        <end position="15"/>
    </location>
</feature>
<dbReference type="EMBL" id="GBXM01038254">
    <property type="protein sequence ID" value="JAH70323.1"/>
    <property type="molecule type" value="Transcribed_RNA"/>
</dbReference>
<organism evidence="2">
    <name type="scientific">Anguilla anguilla</name>
    <name type="common">European freshwater eel</name>
    <name type="synonym">Muraena anguilla</name>
    <dbReference type="NCBI Taxonomy" id="7936"/>
    <lineage>
        <taxon>Eukaryota</taxon>
        <taxon>Metazoa</taxon>
        <taxon>Chordata</taxon>
        <taxon>Craniata</taxon>
        <taxon>Vertebrata</taxon>
        <taxon>Euteleostomi</taxon>
        <taxon>Actinopterygii</taxon>
        <taxon>Neopterygii</taxon>
        <taxon>Teleostei</taxon>
        <taxon>Anguilliformes</taxon>
        <taxon>Anguillidae</taxon>
        <taxon>Anguilla</taxon>
    </lineage>
</organism>
<feature type="chain" id="PRO_5012429788" evidence="1">
    <location>
        <begin position="16"/>
        <end position="49"/>
    </location>
</feature>
<sequence length="49" mass="5867">MNCVLFHIWRFRILALPICNSLRQWQAVLIFSAFTHTMISRNNTDLFVK</sequence>
<reference evidence="2" key="1">
    <citation type="submission" date="2014-11" db="EMBL/GenBank/DDBJ databases">
        <authorList>
            <person name="Amaro Gonzalez C."/>
        </authorList>
    </citation>
    <scope>NUCLEOTIDE SEQUENCE</scope>
</reference>
<keyword evidence="1" id="KW-0732">Signal</keyword>
<evidence type="ECO:0000256" key="1">
    <source>
        <dbReference type="SAM" id="SignalP"/>
    </source>
</evidence>
<name>A0A0E9UZD2_ANGAN</name>
<dbReference type="AlphaFoldDB" id="A0A0E9UZD2"/>
<proteinExistence type="predicted"/>
<protein>
    <submittedName>
        <fullName evidence="2">Uncharacterized protein</fullName>
    </submittedName>
</protein>
<reference evidence="2" key="2">
    <citation type="journal article" date="2015" name="Fish Shellfish Immunol.">
        <title>Early steps in the European eel (Anguilla anguilla)-Vibrio vulnificus interaction in the gills: Role of the RtxA13 toxin.</title>
        <authorList>
            <person name="Callol A."/>
            <person name="Pajuelo D."/>
            <person name="Ebbesson L."/>
            <person name="Teles M."/>
            <person name="MacKenzie S."/>
            <person name="Amaro C."/>
        </authorList>
    </citation>
    <scope>NUCLEOTIDE SEQUENCE</scope>
</reference>
<accession>A0A0E9UZD2</accession>